<gene>
    <name evidence="3" type="ORF">SAMN03080615_04323</name>
</gene>
<accession>A0A1H9M8S2</accession>
<dbReference type="OrthoDB" id="5432555at2"/>
<name>A0A1H9M8S2_9GAMM</name>
<dbReference type="SUPFAM" id="SSF52833">
    <property type="entry name" value="Thioredoxin-like"/>
    <property type="match status" value="1"/>
</dbReference>
<evidence type="ECO:0000313" key="3">
    <source>
        <dbReference type="EMBL" id="SER20170.1"/>
    </source>
</evidence>
<dbReference type="InterPro" id="IPR036249">
    <property type="entry name" value="Thioredoxin-like_sf"/>
</dbReference>
<dbReference type="Gene3D" id="3.40.30.10">
    <property type="entry name" value="Glutaredoxin"/>
    <property type="match status" value="1"/>
</dbReference>
<proteinExistence type="inferred from homology"/>
<sequence length="137" mass="15254">MATVIFYEKPGCINNTRQKKLLQAAGHQVDERNLLTHPWDVVSLTRFLSTESQDSWLNKTHPGLKSGDIELDLSQPDSVLAAMCQDPLLIRRPLMEINGHCLQGFDAELLDQLIGLSVMPDGDIETCPRSQHASSCK</sequence>
<dbReference type="Proteomes" id="UP000198749">
    <property type="component" value="Unassembled WGS sequence"/>
</dbReference>
<comment type="similarity">
    <text evidence="1 2">Belongs to the ArsC family.</text>
</comment>
<evidence type="ECO:0000256" key="2">
    <source>
        <dbReference type="PROSITE-ProRule" id="PRU01282"/>
    </source>
</evidence>
<organism evidence="3 4">
    <name type="scientific">Amphritea atlantica</name>
    <dbReference type="NCBI Taxonomy" id="355243"/>
    <lineage>
        <taxon>Bacteria</taxon>
        <taxon>Pseudomonadati</taxon>
        <taxon>Pseudomonadota</taxon>
        <taxon>Gammaproteobacteria</taxon>
        <taxon>Oceanospirillales</taxon>
        <taxon>Oceanospirillaceae</taxon>
        <taxon>Amphritea</taxon>
    </lineage>
</organism>
<dbReference type="EMBL" id="FOGB01000024">
    <property type="protein sequence ID" value="SER20170.1"/>
    <property type="molecule type" value="Genomic_DNA"/>
</dbReference>
<evidence type="ECO:0000313" key="4">
    <source>
        <dbReference type="Proteomes" id="UP000198749"/>
    </source>
</evidence>
<dbReference type="InterPro" id="IPR006660">
    <property type="entry name" value="Arsenate_reductase-like"/>
</dbReference>
<dbReference type="RefSeq" id="WP_091362193.1">
    <property type="nucleotide sequence ID" value="NZ_AP025284.1"/>
</dbReference>
<dbReference type="NCBIfam" id="TIGR01616">
    <property type="entry name" value="nitro_assoc"/>
    <property type="match status" value="1"/>
</dbReference>
<keyword evidence="4" id="KW-1185">Reference proteome</keyword>
<evidence type="ECO:0000256" key="1">
    <source>
        <dbReference type="ARBA" id="ARBA00007198"/>
    </source>
</evidence>
<dbReference type="AlphaFoldDB" id="A0A1H9M8S2"/>
<dbReference type="PROSITE" id="PS51353">
    <property type="entry name" value="ARSC"/>
    <property type="match status" value="1"/>
</dbReference>
<protein>
    <submittedName>
        <fullName evidence="3">Nitrogenase-associated protein</fullName>
    </submittedName>
</protein>
<dbReference type="STRING" id="355243.SAMN03080615_04323"/>
<reference evidence="4" key="1">
    <citation type="submission" date="2016-10" db="EMBL/GenBank/DDBJ databases">
        <authorList>
            <person name="Varghese N."/>
            <person name="Submissions S."/>
        </authorList>
    </citation>
    <scope>NUCLEOTIDE SEQUENCE [LARGE SCALE GENOMIC DNA]</scope>
    <source>
        <strain evidence="4">DSM 18887</strain>
    </source>
</reference>
<dbReference type="InterPro" id="IPR006503">
    <property type="entry name" value="Nase-assoc"/>
</dbReference>